<keyword evidence="1 2" id="KW-0732">Signal</keyword>
<dbReference type="InterPro" id="IPR013425">
    <property type="entry name" value="Autotrns_rpt"/>
</dbReference>
<dbReference type="EMBL" id="ARXX01000083">
    <property type="protein sequence ID" value="MBF5058242.1"/>
    <property type="molecule type" value="Genomic_DNA"/>
</dbReference>
<evidence type="ECO:0000256" key="2">
    <source>
        <dbReference type="SAM" id="SignalP"/>
    </source>
</evidence>
<organism evidence="3 4">
    <name type="scientific">Alloalcanivorax profundimaris</name>
    <dbReference type="NCBI Taxonomy" id="2735259"/>
    <lineage>
        <taxon>Bacteria</taxon>
        <taxon>Pseudomonadati</taxon>
        <taxon>Pseudomonadota</taxon>
        <taxon>Gammaproteobacteria</taxon>
        <taxon>Oceanospirillales</taxon>
        <taxon>Alcanivoracaceae</taxon>
        <taxon>Alloalcanivorax</taxon>
    </lineage>
</organism>
<proteinExistence type="predicted"/>
<evidence type="ECO:0000313" key="4">
    <source>
        <dbReference type="Proteomes" id="UP000662703"/>
    </source>
</evidence>
<comment type="caution">
    <text evidence="3">The sequence shown here is derived from an EMBL/GenBank/DDBJ whole genome shotgun (WGS) entry which is preliminary data.</text>
</comment>
<dbReference type="Proteomes" id="UP000662703">
    <property type="component" value="Unassembled WGS sequence"/>
</dbReference>
<dbReference type="InterPro" id="IPR011050">
    <property type="entry name" value="Pectin_lyase_fold/virulence"/>
</dbReference>
<accession>A0ABS0AVU8</accession>
<evidence type="ECO:0000313" key="3">
    <source>
        <dbReference type="EMBL" id="MBF5058242.1"/>
    </source>
</evidence>
<dbReference type="Pfam" id="PF12951">
    <property type="entry name" value="PATR"/>
    <property type="match status" value="1"/>
</dbReference>
<name>A0ABS0AVU8_9GAMM</name>
<sequence>MTTTSLASRLLVGIGLLAPIATPVGAESIDVGDRETVAAAGGTRPSPWQAGSFLQIGGELIVGAGGTVENGQGYIGSDFTNGATGSATVTGTDALWANSDVLYVGDLSDGVLDIEDGGRVTALQTYIGSDLGDGQVVLSGDGSRLDAGNTLSVGEIGPGTLTLGAGTTVTNDLGYVGSFADGEGLVQVQGGRWENRADLVVGGDGDGQVSIGAGGTVISDNGFVGSGAGGQGRVTLGGADAGWEMVSNLVVGSYGSGEITVNAGATLSNGLAFVGSEAGSSGRVTVLGNGALWNNRGAILLGNNGNGELTIADGGTVRANGVVVGVNASGTGSLTLSEGGTLETPWVDRDAGTGTFYFDGGRLLASSDQDRLFLNFNDGDVVIRAGGAIIDSNGHDLIINTALDGDGGLTKAGTGTLVLNGNNLFRGASRVDGGALIVNGAVAGSTVTVADGALLGGTGTLGGARLTDGATLAPGNSIGTLTVDGDLVFESGSVFMVEGAGDGSADRVRVTGGATLNGGSVAHIDAGGDYQPFTRYTLIDADQGVTGRFDRVSTNLAFLQPLLDYDSNTVSLRLVRNDATFAGMARTANQSAAANAAEQRGIGDPVHDALLLQAADGAAVRDAFDQLAGAVYASTRAALIEDSRFLRQAAGD</sequence>
<feature type="signal peptide" evidence="2">
    <location>
        <begin position="1"/>
        <end position="26"/>
    </location>
</feature>
<feature type="non-terminal residue" evidence="3">
    <location>
        <position position="652"/>
    </location>
</feature>
<protein>
    <submittedName>
        <fullName evidence="3">Outer membrane autotransporter barrel domain-containing protein</fullName>
    </submittedName>
</protein>
<dbReference type="InterPro" id="IPR030895">
    <property type="entry name" value="T5SS_PEPC_rpt"/>
</dbReference>
<dbReference type="RefSeq" id="WP_194866247.1">
    <property type="nucleotide sequence ID" value="NZ_ARXX01000083.1"/>
</dbReference>
<feature type="chain" id="PRO_5045755955" evidence="2">
    <location>
        <begin position="27"/>
        <end position="652"/>
    </location>
</feature>
<dbReference type="Gene3D" id="2.160.20.20">
    <property type="match status" value="1"/>
</dbReference>
<reference evidence="3 4" key="1">
    <citation type="submission" date="2012-09" db="EMBL/GenBank/DDBJ databases">
        <title>Genome Sequence of alkane-degrading Bacterium Alcanivorax sp. 521-1.</title>
        <authorList>
            <person name="Lai Q."/>
            <person name="Shao Z."/>
        </authorList>
    </citation>
    <scope>NUCLEOTIDE SEQUENCE [LARGE SCALE GENOMIC DNA]</scope>
    <source>
        <strain evidence="3 4">521-1</strain>
    </source>
</reference>
<dbReference type="SUPFAM" id="SSF51126">
    <property type="entry name" value="Pectin lyase-like"/>
    <property type="match status" value="1"/>
</dbReference>
<evidence type="ECO:0000256" key="1">
    <source>
        <dbReference type="ARBA" id="ARBA00022729"/>
    </source>
</evidence>
<keyword evidence="4" id="KW-1185">Reference proteome</keyword>
<dbReference type="NCBIfam" id="TIGR02601">
    <property type="entry name" value="autotrns_rpt"/>
    <property type="match status" value="1"/>
</dbReference>
<dbReference type="NCBIfam" id="TIGR04393">
    <property type="entry name" value="rpt_T5SS_PEPC"/>
    <property type="match status" value="5"/>
</dbReference>
<gene>
    <name evidence="3" type="ORF">Y5W_03536</name>
</gene>
<dbReference type="InterPro" id="IPR012332">
    <property type="entry name" value="Autotransporter_pectin_lyase_C"/>
</dbReference>